<evidence type="ECO:0000256" key="7">
    <source>
        <dbReference type="SAM" id="MobiDB-lite"/>
    </source>
</evidence>
<dbReference type="STRING" id="65357.A0A024FZ25"/>
<dbReference type="Gene3D" id="3.30.1520.10">
    <property type="entry name" value="Phox-like domain"/>
    <property type="match status" value="1"/>
</dbReference>
<organism evidence="9 10">
    <name type="scientific">Albugo candida</name>
    <dbReference type="NCBI Taxonomy" id="65357"/>
    <lineage>
        <taxon>Eukaryota</taxon>
        <taxon>Sar</taxon>
        <taxon>Stramenopiles</taxon>
        <taxon>Oomycota</taxon>
        <taxon>Peronosporomycetes</taxon>
        <taxon>Albuginales</taxon>
        <taxon>Albuginaceae</taxon>
        <taxon>Albugo</taxon>
    </lineage>
</organism>
<dbReference type="GO" id="GO:0031901">
    <property type="term" value="C:early endosome membrane"/>
    <property type="evidence" value="ECO:0007669"/>
    <property type="project" value="UniProtKB-SubCell"/>
</dbReference>
<keyword evidence="6" id="KW-0472">Membrane</keyword>
<feature type="region of interest" description="Disordered" evidence="7">
    <location>
        <begin position="304"/>
        <end position="323"/>
    </location>
</feature>
<sequence length="610" mass="72613">MYSSYWMPKNGRESTSLLDHDALRRDEATHRSIQSEETQLRRIDLETIMSSKAAVKYWYLHRPKTMECVHRNAVKIQSIGRSFAVRQLIKKYGIAYTVELAKADAKKKHEERMAELSPEDREATERHIAEYEERVAEARRKRREALQIEQAQEEERLAKQKLQMEEVLAAQKEKARLEAEERAQQDAIQREYERLRAEKEEEERVKALEQQRIIDVAAERKRLEEEAIEMELLRKQEEEEREREEYERQQREEEERLEQERLRREEEERLEQERLQRDEEERLEQERIREEQFEKLELQRIEREEEKERKEQEDNRRRQESQRRMFEKEMARLAVAEEAERIRMEEIKALQSKKYSEAYSKDVPVAVRNLGIGRIIDYDGQSDQYRVRLGKANGNRIITVPFDDVKLDEDRILSPRTQVDTPFGVGEVIGMDPHVGCYAINTEINAAEGSQIVAFVQVQDVAVYAEEVEERAIVNEDLPLPDEIGLLSASVVASRVISRTGKKFIQYQLEIKTNNYGTVYCWKRYSTFRTLCDRLHKENRIKRKDIPEIPPRQIIGNFSPSTIEERAQKLNRFLDAAVKAEHLQWGIRVDDRVAVYKRRVRKAPGNRRFW</sequence>
<dbReference type="SUPFAM" id="SSF64268">
    <property type="entry name" value="PX domain"/>
    <property type="match status" value="1"/>
</dbReference>
<dbReference type="GO" id="GO:1901981">
    <property type="term" value="F:phosphatidylinositol phosphate binding"/>
    <property type="evidence" value="ECO:0007669"/>
    <property type="project" value="TreeGrafter"/>
</dbReference>
<keyword evidence="10" id="KW-1185">Reference proteome</keyword>
<gene>
    <name evidence="9" type="ORF">BN9_003360</name>
</gene>
<dbReference type="PANTHER" id="PTHR20939:SF11">
    <property type="entry name" value="LD12265P"/>
    <property type="match status" value="1"/>
</dbReference>
<accession>A0A024FZ25</accession>
<dbReference type="InParanoid" id="A0A024FZ25"/>
<proteinExistence type="predicted"/>
<dbReference type="GO" id="GO:0015031">
    <property type="term" value="P:protein transport"/>
    <property type="evidence" value="ECO:0007669"/>
    <property type="project" value="UniProtKB-KW"/>
</dbReference>
<evidence type="ECO:0000313" key="10">
    <source>
        <dbReference type="Proteomes" id="UP000053237"/>
    </source>
</evidence>
<protein>
    <recommendedName>
        <fullName evidence="8">PX domain-containing protein</fullName>
    </recommendedName>
</protein>
<dbReference type="InterPro" id="IPR001683">
    <property type="entry name" value="PX_dom"/>
</dbReference>
<evidence type="ECO:0000256" key="2">
    <source>
        <dbReference type="ARBA" id="ARBA00022448"/>
    </source>
</evidence>
<evidence type="ECO:0000256" key="4">
    <source>
        <dbReference type="ARBA" id="ARBA00022927"/>
    </source>
</evidence>
<evidence type="ECO:0000256" key="3">
    <source>
        <dbReference type="ARBA" id="ARBA00022753"/>
    </source>
</evidence>
<name>A0A024FZ25_9STRA</name>
<evidence type="ECO:0000259" key="8">
    <source>
        <dbReference type="PROSITE" id="PS50195"/>
    </source>
</evidence>
<keyword evidence="3" id="KW-0967">Endosome</keyword>
<feature type="domain" description="PX" evidence="8">
    <location>
        <begin position="485"/>
        <end position="610"/>
    </location>
</feature>
<comment type="subcellular location">
    <subcellularLocation>
        <location evidence="1">Early endosome membrane</location>
        <topology evidence="1">Peripheral membrane protein</topology>
        <orientation evidence="1">Cytoplasmic side</orientation>
    </subcellularLocation>
</comment>
<dbReference type="CDD" id="cd06093">
    <property type="entry name" value="PX_domain"/>
    <property type="match status" value="1"/>
</dbReference>
<evidence type="ECO:0000256" key="1">
    <source>
        <dbReference type="ARBA" id="ARBA00004469"/>
    </source>
</evidence>
<dbReference type="InterPro" id="IPR039937">
    <property type="entry name" value="SNX20/SNX21"/>
</dbReference>
<dbReference type="PANTHER" id="PTHR20939">
    <property type="entry name" value="SORTING NEXIN 20, 21"/>
    <property type="match status" value="1"/>
</dbReference>
<dbReference type="AlphaFoldDB" id="A0A024FZ25"/>
<dbReference type="OrthoDB" id="10254720at2759"/>
<keyword evidence="4" id="KW-0653">Protein transport</keyword>
<comment type="caution">
    <text evidence="9">The sequence shown here is derived from an EMBL/GenBank/DDBJ whole genome shotgun (WGS) entry which is preliminary data.</text>
</comment>
<reference evidence="9 10" key="1">
    <citation type="submission" date="2012-05" db="EMBL/GenBank/DDBJ databases">
        <title>Recombination and specialization in a pathogen metapopulation.</title>
        <authorList>
            <person name="Gardiner A."/>
            <person name="Kemen E."/>
            <person name="Schultz-Larsen T."/>
            <person name="MacLean D."/>
            <person name="Van Oosterhout C."/>
            <person name="Jones J.D.G."/>
        </authorList>
    </citation>
    <scope>NUCLEOTIDE SEQUENCE [LARGE SCALE GENOMIC DNA]</scope>
    <source>
        <strain evidence="9 10">Ac Nc2</strain>
    </source>
</reference>
<evidence type="ECO:0000256" key="5">
    <source>
        <dbReference type="ARBA" id="ARBA00023121"/>
    </source>
</evidence>
<keyword evidence="5" id="KW-0446">Lipid-binding</keyword>
<dbReference type="PROSITE" id="PS50195">
    <property type="entry name" value="PX"/>
    <property type="match status" value="1"/>
</dbReference>
<evidence type="ECO:0000256" key="6">
    <source>
        <dbReference type="ARBA" id="ARBA00023136"/>
    </source>
</evidence>
<dbReference type="Pfam" id="PF00787">
    <property type="entry name" value="PX"/>
    <property type="match status" value="1"/>
</dbReference>
<evidence type="ECO:0000313" key="9">
    <source>
        <dbReference type="EMBL" id="CCI39553.1"/>
    </source>
</evidence>
<dbReference type="InterPro" id="IPR036871">
    <property type="entry name" value="PX_dom_sf"/>
</dbReference>
<keyword evidence="2" id="KW-0813">Transport</keyword>
<dbReference type="EMBL" id="CAIX01000002">
    <property type="protein sequence ID" value="CCI39553.1"/>
    <property type="molecule type" value="Genomic_DNA"/>
</dbReference>
<dbReference type="Proteomes" id="UP000053237">
    <property type="component" value="Unassembled WGS sequence"/>
</dbReference>